<sequence length="376" mass="39958">MTAALDVQTDGNRFVLRPKGSWVIAEAAQLDRAVRSSSAPDQQGGKDLLIDVGSVDALDTSGAFLLARVERQWSDAGRKVEWSGADHARTVLLDRVRAVVGEDAEPFRKRSSPNILSAIGDAVLSTVDYAGYLLRIFGALVLQVGYTIRHPSNLRFTSILHQMDSAGVRAMPIVLLLSLIVGGIIAQQGAFQLQYFGASIFAVDLVGILALRELAMIITAIMVAGRSGSAITAELGSMRMREETDALQAMGLDAMSVLVLPRVISLVIVLPLLTFMAAMASIAGAIFTLWLYAGISPTAFIGRFKDAVTLSTLAAGLLKAPFMAIIIAIIACAEGMLVQGSSESLGRHTTASVVKGIFMVIVVDGLFAIFYAAINF</sequence>
<dbReference type="PANTHER" id="PTHR30188">
    <property type="entry name" value="ABC TRANSPORTER PERMEASE PROTEIN-RELATED"/>
    <property type="match status" value="1"/>
</dbReference>
<feature type="transmembrane region" description="Helical" evidence="1">
    <location>
        <begin position="307"/>
        <end position="331"/>
    </location>
</feature>
<keyword evidence="1" id="KW-1133">Transmembrane helix</keyword>
<feature type="transmembrane region" description="Helical" evidence="1">
    <location>
        <begin position="351"/>
        <end position="374"/>
    </location>
</feature>
<evidence type="ECO:0000256" key="1">
    <source>
        <dbReference type="SAM" id="Phobius"/>
    </source>
</evidence>
<gene>
    <name evidence="3" type="ORF">SAMN05216548_10468</name>
</gene>
<name>A0A1H9FBT7_9HYPH</name>
<dbReference type="Proteomes" id="UP000199647">
    <property type="component" value="Unassembled WGS sequence"/>
</dbReference>
<evidence type="ECO:0000313" key="3">
    <source>
        <dbReference type="EMBL" id="SEQ35411.1"/>
    </source>
</evidence>
<dbReference type="SUPFAM" id="SSF52091">
    <property type="entry name" value="SpoIIaa-like"/>
    <property type="match status" value="1"/>
</dbReference>
<evidence type="ECO:0000313" key="4">
    <source>
        <dbReference type="Proteomes" id="UP000199647"/>
    </source>
</evidence>
<dbReference type="GO" id="GO:0043190">
    <property type="term" value="C:ATP-binding cassette (ABC) transporter complex"/>
    <property type="evidence" value="ECO:0007669"/>
    <property type="project" value="InterPro"/>
</dbReference>
<dbReference type="InterPro" id="IPR036513">
    <property type="entry name" value="STAS_dom_sf"/>
</dbReference>
<dbReference type="InterPro" id="IPR002645">
    <property type="entry name" value="STAS_dom"/>
</dbReference>
<dbReference type="PANTHER" id="PTHR30188:SF3">
    <property type="entry name" value="ABC TRANSPORTER PERMEASE"/>
    <property type="match status" value="1"/>
</dbReference>
<dbReference type="InterPro" id="IPR058548">
    <property type="entry name" value="MlaB-like_STAS"/>
</dbReference>
<dbReference type="InterPro" id="IPR030802">
    <property type="entry name" value="Permease_MalE"/>
</dbReference>
<organism evidence="3 4">
    <name type="scientific">Faunimonas pinastri</name>
    <dbReference type="NCBI Taxonomy" id="1855383"/>
    <lineage>
        <taxon>Bacteria</taxon>
        <taxon>Pseudomonadati</taxon>
        <taxon>Pseudomonadota</taxon>
        <taxon>Alphaproteobacteria</taxon>
        <taxon>Hyphomicrobiales</taxon>
        <taxon>Afifellaceae</taxon>
        <taxon>Faunimonas</taxon>
    </lineage>
</organism>
<keyword evidence="4" id="KW-1185">Reference proteome</keyword>
<dbReference type="RefSeq" id="WP_092495950.1">
    <property type="nucleotide sequence ID" value="NZ_FOFG01000004.1"/>
</dbReference>
<keyword evidence="1" id="KW-0472">Membrane</keyword>
<keyword evidence="1" id="KW-0812">Transmembrane</keyword>
<protein>
    <submittedName>
        <fullName evidence="3">Phospholipid/cholesterol/gamma-HCH transport system permease protein</fullName>
    </submittedName>
</protein>
<reference evidence="3 4" key="1">
    <citation type="submission" date="2016-10" db="EMBL/GenBank/DDBJ databases">
        <authorList>
            <person name="de Groot N.N."/>
        </authorList>
    </citation>
    <scope>NUCLEOTIDE SEQUENCE [LARGE SCALE GENOMIC DNA]</scope>
    <source>
        <strain evidence="3 4">A52C2</strain>
    </source>
</reference>
<feature type="domain" description="STAS" evidence="2">
    <location>
        <begin position="3"/>
        <end position="126"/>
    </location>
</feature>
<dbReference type="PROSITE" id="PS50801">
    <property type="entry name" value="STAS"/>
    <property type="match status" value="1"/>
</dbReference>
<feature type="transmembrane region" description="Helical" evidence="1">
    <location>
        <begin position="246"/>
        <end position="269"/>
    </location>
</feature>
<dbReference type="Pfam" id="PF13466">
    <property type="entry name" value="STAS_2"/>
    <property type="match status" value="1"/>
</dbReference>
<dbReference type="EMBL" id="FOFG01000004">
    <property type="protein sequence ID" value="SEQ35411.1"/>
    <property type="molecule type" value="Genomic_DNA"/>
</dbReference>
<dbReference type="STRING" id="1855383.SAMN05216548_10468"/>
<dbReference type="GO" id="GO:0005548">
    <property type="term" value="F:phospholipid transporter activity"/>
    <property type="evidence" value="ECO:0007669"/>
    <property type="project" value="TreeGrafter"/>
</dbReference>
<evidence type="ECO:0000259" key="2">
    <source>
        <dbReference type="PROSITE" id="PS50801"/>
    </source>
</evidence>
<dbReference type="Gene3D" id="3.30.750.24">
    <property type="entry name" value="STAS domain"/>
    <property type="match status" value="1"/>
</dbReference>
<accession>A0A1H9FBT7</accession>
<feature type="transmembrane region" description="Helical" evidence="1">
    <location>
        <begin position="198"/>
        <end position="225"/>
    </location>
</feature>
<dbReference type="OrthoDB" id="9805022at2"/>
<dbReference type="Pfam" id="PF02405">
    <property type="entry name" value="MlaE"/>
    <property type="match status" value="1"/>
</dbReference>
<feature type="transmembrane region" description="Helical" evidence="1">
    <location>
        <begin position="275"/>
        <end position="295"/>
    </location>
</feature>
<dbReference type="AlphaFoldDB" id="A0A1H9FBT7"/>
<feature type="transmembrane region" description="Helical" evidence="1">
    <location>
        <begin position="168"/>
        <end position="186"/>
    </location>
</feature>
<proteinExistence type="predicted"/>